<gene>
    <name evidence="4" type="ORF">Adt_19593</name>
</gene>
<evidence type="ECO:0000259" key="2">
    <source>
        <dbReference type="Pfam" id="PF05003"/>
    </source>
</evidence>
<keyword evidence="5" id="KW-1185">Reference proteome</keyword>
<reference evidence="5" key="1">
    <citation type="submission" date="2024-07" db="EMBL/GenBank/DDBJ databases">
        <title>Two chromosome-level genome assemblies of Korean endemic species Abeliophyllum distichum and Forsythia ovata (Oleaceae).</title>
        <authorList>
            <person name="Jang H."/>
        </authorList>
    </citation>
    <scope>NUCLEOTIDE SEQUENCE [LARGE SCALE GENOMIC DNA]</scope>
</reference>
<protein>
    <submittedName>
        <fullName evidence="4">Uncharacterized protein</fullName>
    </submittedName>
</protein>
<feature type="region of interest" description="Disordered" evidence="1">
    <location>
        <begin position="1"/>
        <end position="47"/>
    </location>
</feature>
<comment type="caution">
    <text evidence="4">The sequence shown here is derived from an EMBL/GenBank/DDBJ whole genome shotgun (WGS) entry which is preliminary data.</text>
</comment>
<evidence type="ECO:0000313" key="5">
    <source>
        <dbReference type="Proteomes" id="UP001604336"/>
    </source>
</evidence>
<dbReference type="EMBL" id="JBFOLK010000006">
    <property type="protein sequence ID" value="KAL2503972.1"/>
    <property type="molecule type" value="Genomic_DNA"/>
</dbReference>
<dbReference type="Proteomes" id="UP001604336">
    <property type="component" value="Unassembled WGS sequence"/>
</dbReference>
<evidence type="ECO:0000259" key="3">
    <source>
        <dbReference type="Pfam" id="PF11961"/>
    </source>
</evidence>
<accession>A0ABD1STD4</accession>
<name>A0ABD1STD4_9LAMI</name>
<dbReference type="Pfam" id="PF11961">
    <property type="entry name" value="DUF3475"/>
    <property type="match status" value="1"/>
</dbReference>
<proteinExistence type="predicted"/>
<dbReference type="InterPro" id="IPR021864">
    <property type="entry name" value="DUF3475"/>
</dbReference>
<feature type="domain" description="DUF3475" evidence="3">
    <location>
        <begin position="141"/>
        <end position="197"/>
    </location>
</feature>
<evidence type="ECO:0000313" key="4">
    <source>
        <dbReference type="EMBL" id="KAL2503972.1"/>
    </source>
</evidence>
<evidence type="ECO:0000256" key="1">
    <source>
        <dbReference type="SAM" id="MobiDB-lite"/>
    </source>
</evidence>
<dbReference type="PANTHER" id="PTHR31730">
    <property type="entry name" value="OS01G0873900 PROTEIN"/>
    <property type="match status" value="1"/>
</dbReference>
<dbReference type="PANTHER" id="PTHR31730:SF18">
    <property type="entry name" value="PROTEIN PSK SIMULATOR 2"/>
    <property type="match status" value="1"/>
</dbReference>
<sequence length="621" mass="69608">MGGVCSGGTVKKKTNSKSLEVEQEKTSGFSGKLKPIGSFGKKNNDDSYAYPDEMDGFEKGRRNLYDSGELYLSISQELKPSTPARAPVNKAPQVSSFLGKAGIVGLEKAVEVLDTLGSSMTNLNSGGFTTGVASRGNRISILAFEVANTIAKGANLLQSLSDENIQFLKKEILHSEGIQQLVSTDMNELLSIAASDKREEFDVFSREVIRFGNLCKDPQWHNLDRFFSKLDSDLDIYKQPREAAEMTMQELSTLSQHTSELYHELHVLDRFEQDYRQKLEEVDSLHLPRKGETLTMLQSEVKHQRKLVRSLKKKSLWSKSLEEVVEKLVDVVTFIHRIISEAFGDNGLTSAGKMSANKPERLGVAGLALHYANIITQIDNIASRPTSLPPNMRDTLYNGLPPTVKTALRSQLQKVDTKEELTVRQVKAEMEKTLQWLVPVATDTTKAHQGFGWVGEWANTGNEFGKNTGMQNNLIRLQTLYHADKKKADYYILELVTLLHHLISLVRYRDNGFKPLPARSPSRKELNVNAKTFSNDYRSHRVQLSPEDRNLLEEVMKRRTLAPGLSKSQEFSTVKETKNKLCTSRSTGSSPRRGLVPTKADVLDILDGLDSTFFAPREDIR</sequence>
<dbReference type="AlphaFoldDB" id="A0ABD1STD4"/>
<dbReference type="InterPro" id="IPR007700">
    <property type="entry name" value="DUF668"/>
</dbReference>
<dbReference type="Pfam" id="PF05003">
    <property type="entry name" value="DUF668"/>
    <property type="match status" value="1"/>
</dbReference>
<organism evidence="4 5">
    <name type="scientific">Abeliophyllum distichum</name>
    <dbReference type="NCBI Taxonomy" id="126358"/>
    <lineage>
        <taxon>Eukaryota</taxon>
        <taxon>Viridiplantae</taxon>
        <taxon>Streptophyta</taxon>
        <taxon>Embryophyta</taxon>
        <taxon>Tracheophyta</taxon>
        <taxon>Spermatophyta</taxon>
        <taxon>Magnoliopsida</taxon>
        <taxon>eudicotyledons</taxon>
        <taxon>Gunneridae</taxon>
        <taxon>Pentapetalae</taxon>
        <taxon>asterids</taxon>
        <taxon>lamiids</taxon>
        <taxon>Lamiales</taxon>
        <taxon>Oleaceae</taxon>
        <taxon>Forsythieae</taxon>
        <taxon>Abeliophyllum</taxon>
    </lineage>
</organism>
<dbReference type="InterPro" id="IPR045021">
    <property type="entry name" value="PSI1/2/3"/>
</dbReference>
<feature type="domain" description="DUF668" evidence="2">
    <location>
        <begin position="361"/>
        <end position="446"/>
    </location>
</feature>